<dbReference type="Pfam" id="PF02321">
    <property type="entry name" value="OEP"/>
    <property type="match status" value="2"/>
</dbReference>
<dbReference type="Gene3D" id="2.20.200.10">
    <property type="entry name" value="Outer membrane efflux proteins (OEP)"/>
    <property type="match status" value="1"/>
</dbReference>
<keyword evidence="2" id="KW-0812">Transmembrane</keyword>
<gene>
    <name evidence="4" type="ORF">BECKDK2373B_GA0170837_100761</name>
    <name evidence="5" type="ORF">BECKDK2373C_GA0170839_11182</name>
</gene>
<dbReference type="EMBL" id="CAADEX010000007">
    <property type="protein sequence ID" value="VFJ44207.1"/>
    <property type="molecule type" value="Genomic_DNA"/>
</dbReference>
<dbReference type="PANTHER" id="PTHR30203">
    <property type="entry name" value="OUTER MEMBRANE CATION EFFLUX PROTEIN"/>
    <property type="match status" value="1"/>
</dbReference>
<dbReference type="Gene3D" id="1.20.1600.10">
    <property type="entry name" value="Outer membrane efflux proteins (OEP)"/>
    <property type="match status" value="1"/>
</dbReference>
<keyword evidence="2 4" id="KW-0449">Lipoprotein</keyword>
<dbReference type="AlphaFoldDB" id="A0A450RYS7"/>
<dbReference type="InterPro" id="IPR010131">
    <property type="entry name" value="MdtP/NodT-like"/>
</dbReference>
<comment type="similarity">
    <text evidence="1 2">Belongs to the outer membrane factor (OMF) (TC 1.B.17) family.</text>
</comment>
<dbReference type="InterPro" id="IPR003423">
    <property type="entry name" value="OMP_efflux"/>
</dbReference>
<dbReference type="SUPFAM" id="SSF56954">
    <property type="entry name" value="Outer membrane efflux proteins (OEP)"/>
    <property type="match status" value="1"/>
</dbReference>
<evidence type="ECO:0000313" key="4">
    <source>
        <dbReference type="EMBL" id="VFJ44207.1"/>
    </source>
</evidence>
<protein>
    <submittedName>
        <fullName evidence="4">Efflux transporter, outer membrane factor (OMF) lipoprotein, NodT family</fullName>
    </submittedName>
</protein>
<dbReference type="EMBL" id="CAADEY010000118">
    <property type="protein sequence ID" value="VFJ64410.1"/>
    <property type="molecule type" value="Genomic_DNA"/>
</dbReference>
<dbReference type="GO" id="GO:0009279">
    <property type="term" value="C:cell outer membrane"/>
    <property type="evidence" value="ECO:0007669"/>
    <property type="project" value="UniProtKB-SubCell"/>
</dbReference>
<proteinExistence type="inferred from homology"/>
<name>A0A450RYS7_9GAMM</name>
<comment type="subcellular location">
    <subcellularLocation>
        <location evidence="2">Cell outer membrane</location>
        <topology evidence="2">Lipid-anchor</topology>
    </subcellularLocation>
</comment>
<keyword evidence="2" id="KW-0564">Palmitate</keyword>
<evidence type="ECO:0000256" key="2">
    <source>
        <dbReference type="RuleBase" id="RU362097"/>
    </source>
</evidence>
<accession>A0A450RYS7</accession>
<evidence type="ECO:0000313" key="5">
    <source>
        <dbReference type="EMBL" id="VFJ64410.1"/>
    </source>
</evidence>
<evidence type="ECO:0000256" key="3">
    <source>
        <dbReference type="SAM" id="MobiDB-lite"/>
    </source>
</evidence>
<feature type="compositionally biased region" description="Polar residues" evidence="3">
    <location>
        <begin position="95"/>
        <end position="104"/>
    </location>
</feature>
<keyword evidence="2" id="KW-0472">Membrane</keyword>
<organism evidence="4">
    <name type="scientific">Candidatus Kentrum sp. DK</name>
    <dbReference type="NCBI Taxonomy" id="2126562"/>
    <lineage>
        <taxon>Bacteria</taxon>
        <taxon>Pseudomonadati</taxon>
        <taxon>Pseudomonadota</taxon>
        <taxon>Gammaproteobacteria</taxon>
        <taxon>Candidatus Kentrum</taxon>
    </lineage>
</organism>
<dbReference type="GO" id="GO:0015562">
    <property type="term" value="F:efflux transmembrane transporter activity"/>
    <property type="evidence" value="ECO:0007669"/>
    <property type="project" value="InterPro"/>
</dbReference>
<dbReference type="NCBIfam" id="TIGR01845">
    <property type="entry name" value="outer_NodT"/>
    <property type="match status" value="1"/>
</dbReference>
<sequence>MALYAKLTLRSLTALKMASKCSFTLCKLRFLDHFCLVMKRNSSFAVASMDTAFPLISRGKTLLFGLGILAGCATATPPPKPPLPVTVPERWTAPVNQEDGSASGATAEDGAPAQVTDGRSAETHGTADDAGIVWIAGFHDPDLEVLVEEALGRNFDLRAAGARVEAARARAGQQKAQALPHVTAGLSATRAREGTSGTIANRFELEAQISWEADLWRRLDHATSAAVAESQATQADYRGARLALAANIARAWFDVIEAGQQLRLSDKSVANFEKSLQTIEQQYQLGIGSALDVRLARENLATARGERQTRALNRDTATRSLEILLGRYPAGAMVVPRGLPRLQRTVPVGLPSDLLRRRPDIIGADARLLAREHQLAVARANRLPSVNLTAGGGTASGELRNLMDWDRLAWTLVGGLIQPIWKGGELSAQARLAEADREQAWAEYISVVLRAFREVESTLTAEALLTGREAALRVAEEEATAAATLALDRYRHGLSDIVTLLSTQRREFAAKSALLAIVKQRLHTRIDLHLALGGGFSTGE</sequence>
<reference evidence="4" key="1">
    <citation type="submission" date="2019-02" db="EMBL/GenBank/DDBJ databases">
        <authorList>
            <person name="Gruber-Vodicka R. H."/>
            <person name="Seah K. B. B."/>
        </authorList>
    </citation>
    <scope>NUCLEOTIDE SEQUENCE</scope>
    <source>
        <strain evidence="5">BECK_DK161</strain>
        <strain evidence="4">BECK_DK47</strain>
    </source>
</reference>
<keyword evidence="2" id="KW-1134">Transmembrane beta strand</keyword>
<feature type="region of interest" description="Disordered" evidence="3">
    <location>
        <begin position="95"/>
        <end position="124"/>
    </location>
</feature>
<dbReference type="PANTHER" id="PTHR30203:SF32">
    <property type="entry name" value="CATION EFFLUX SYSTEM PROTEIN CUSC"/>
    <property type="match status" value="1"/>
</dbReference>
<evidence type="ECO:0000256" key="1">
    <source>
        <dbReference type="ARBA" id="ARBA00007613"/>
    </source>
</evidence>